<dbReference type="InterPro" id="IPR027417">
    <property type="entry name" value="P-loop_NTPase"/>
</dbReference>
<organism evidence="1">
    <name type="scientific">freshwater metagenome</name>
    <dbReference type="NCBI Taxonomy" id="449393"/>
    <lineage>
        <taxon>unclassified sequences</taxon>
        <taxon>metagenomes</taxon>
        <taxon>ecological metagenomes</taxon>
    </lineage>
</organism>
<dbReference type="PANTHER" id="PTHR11669:SF8">
    <property type="entry name" value="DNA POLYMERASE III SUBUNIT DELTA"/>
    <property type="match status" value="1"/>
</dbReference>
<evidence type="ECO:0000313" key="1">
    <source>
        <dbReference type="EMBL" id="CAB4645635.1"/>
    </source>
</evidence>
<dbReference type="AlphaFoldDB" id="A0A6J6KBH9"/>
<dbReference type="PANTHER" id="PTHR11669">
    <property type="entry name" value="REPLICATION FACTOR C / DNA POLYMERASE III GAMMA-TAU SUBUNIT"/>
    <property type="match status" value="1"/>
</dbReference>
<reference evidence="1" key="1">
    <citation type="submission" date="2020-05" db="EMBL/GenBank/DDBJ databases">
        <authorList>
            <person name="Chiriac C."/>
            <person name="Salcher M."/>
            <person name="Ghai R."/>
            <person name="Kavagutti S V."/>
        </authorList>
    </citation>
    <scope>NUCLEOTIDE SEQUENCE</scope>
</reference>
<dbReference type="Pfam" id="PF13177">
    <property type="entry name" value="DNA_pol3_delta2"/>
    <property type="match status" value="1"/>
</dbReference>
<accession>A0A6J6KBH9</accession>
<name>A0A6J6KBH9_9ZZZZ</name>
<dbReference type="GO" id="GO:0006261">
    <property type="term" value="P:DNA-templated DNA replication"/>
    <property type="evidence" value="ECO:0007669"/>
    <property type="project" value="TreeGrafter"/>
</dbReference>
<dbReference type="InterPro" id="IPR050238">
    <property type="entry name" value="DNA_Rep/Repair_Clamp_Loader"/>
</dbReference>
<dbReference type="SUPFAM" id="SSF52540">
    <property type="entry name" value="P-loop containing nucleoside triphosphate hydrolases"/>
    <property type="match status" value="1"/>
</dbReference>
<dbReference type="NCBIfam" id="NF005926">
    <property type="entry name" value="PRK07940.1"/>
    <property type="match status" value="1"/>
</dbReference>
<gene>
    <name evidence="1" type="ORF">UFOPK2165_00608</name>
</gene>
<dbReference type="EMBL" id="CAEZWA010000097">
    <property type="protein sequence ID" value="CAB4645635.1"/>
    <property type="molecule type" value="Genomic_DNA"/>
</dbReference>
<proteinExistence type="predicted"/>
<protein>
    <submittedName>
        <fullName evidence="1">Unannotated protein</fullName>
    </submittedName>
</protein>
<dbReference type="Gene3D" id="3.40.50.300">
    <property type="entry name" value="P-loop containing nucleotide triphosphate hydrolases"/>
    <property type="match status" value="1"/>
</dbReference>
<sequence>MSQATSFAPIWADLLGQPEAISQLEIAIRSKSENVYHAWLITGPPGSGRSNMAHAFATALLCEKNGCGECKSCLMAQVKSHPDISTLATDRVQISIDEVRALVAGSQFGGSLGRYRVMIIEDADRMQERTSNVLLKALEEPPAGTIWLLCAPSEADMLPTIRSRVRKVGLKVPAIEEVARILIQRDGIESKLAHQVAAEAQSHIGMARRLATSSEARSRRRETLLAALGITGVTSAVNTAERWLEIAKKDAEALTLEKDSEEKESLLRSLGLAAGDTIPTNLRVDIKALEEAQKRRATRSVRDGLDRILVDLLSLYRDVMTLQINAEVELVNEDLRNSITEVANSSTPAETIAKLDAISLARTRIDSNVRDLIVLEALAVQLRRKTN</sequence>